<keyword evidence="3 5" id="KW-1133">Transmembrane helix</keyword>
<proteinExistence type="predicted"/>
<feature type="transmembrane region" description="Helical" evidence="5">
    <location>
        <begin position="260"/>
        <end position="278"/>
    </location>
</feature>
<sequence length="522" mass="57474">MEIFNRRTQFYLNTFVKHDFRASISVFFVALPLCLGVSLASNTPVYSGLIAGIIGGILIGFISGSQLSVSGPAAGLTAICAAAITELGALEIFFLSVSIAGMLQIMLGIFKLGGFTHFIPSAVIKGMLAAIGIILISKQIPLLLGYDRPDFWTKQLFNIFTFKSGFSGIVDFANSVSVGALLIAASSLVLLILWRKFFSRKISFIPTSFITVVFGVCLAYLLEMFLPQFQLKPSQFVNIPGNIFSEIRFPQFSALFTDTAIWKNAVVICFVATLETLLSIEAIDKLDPYNRISPQNRELVAQGTGNFISGLLGGIPITAVIVRSSANVEAGGKTKFSTIAHGVWLVLAILFAVPLINRIPYCVLAVILIRTGYNLAKPKLFIHTFRSGREQFYPFLITVGAILFSDILIGVLIGIAYSVYFIVKHTYRAGYTTESFVKLGITTYRIDLAMNVSFLNKKKLMDELDNIPAYSVVEIIGTGVVYIDHDILEIIHDYRLKAYNKHIELKLINVPYVDTIVPDKLH</sequence>
<reference evidence="7" key="1">
    <citation type="submission" date="2022-10" db="EMBL/GenBank/DDBJ databases">
        <authorList>
            <person name="Kim H.S."/>
            <person name="Kim J.-S."/>
            <person name="Suh M.K."/>
            <person name="Eom M.K."/>
            <person name="Lee J.-S."/>
        </authorList>
    </citation>
    <scope>NUCLEOTIDE SEQUENCE</scope>
    <source>
        <strain evidence="7">LIP-5</strain>
    </source>
</reference>
<gene>
    <name evidence="7" type="ORF">OD355_02760</name>
</gene>
<feature type="transmembrane region" description="Helical" evidence="5">
    <location>
        <begin position="20"/>
        <end position="39"/>
    </location>
</feature>
<accession>A0AAE3LM47</accession>
<dbReference type="GO" id="GO:0055085">
    <property type="term" value="P:transmembrane transport"/>
    <property type="evidence" value="ECO:0007669"/>
    <property type="project" value="InterPro"/>
</dbReference>
<feature type="transmembrane region" description="Helical" evidence="5">
    <location>
        <begin position="299"/>
        <end position="322"/>
    </location>
</feature>
<evidence type="ECO:0000259" key="6">
    <source>
        <dbReference type="Pfam" id="PF00916"/>
    </source>
</evidence>
<dbReference type="EMBL" id="JAOTPL010000002">
    <property type="protein sequence ID" value="MCU7693431.1"/>
    <property type="molecule type" value="Genomic_DNA"/>
</dbReference>
<feature type="transmembrane region" description="Helical" evidence="5">
    <location>
        <begin position="45"/>
        <end position="62"/>
    </location>
</feature>
<evidence type="ECO:0000256" key="5">
    <source>
        <dbReference type="SAM" id="Phobius"/>
    </source>
</evidence>
<feature type="domain" description="SLC26A/SulP transporter" evidence="6">
    <location>
        <begin position="17"/>
        <end position="392"/>
    </location>
</feature>
<evidence type="ECO:0000256" key="2">
    <source>
        <dbReference type="ARBA" id="ARBA00022692"/>
    </source>
</evidence>
<keyword evidence="2 5" id="KW-0812">Transmembrane</keyword>
<name>A0AAE3LM47_9BACT</name>
<protein>
    <submittedName>
        <fullName evidence="7">SulP family inorganic anion transporter</fullName>
    </submittedName>
</protein>
<feature type="transmembrane region" description="Helical" evidence="5">
    <location>
        <begin position="392"/>
        <end position="423"/>
    </location>
</feature>
<feature type="transmembrane region" description="Helical" evidence="5">
    <location>
        <begin position="122"/>
        <end position="146"/>
    </location>
</feature>
<dbReference type="Proteomes" id="UP001209317">
    <property type="component" value="Unassembled WGS sequence"/>
</dbReference>
<dbReference type="GO" id="GO:0016020">
    <property type="term" value="C:membrane"/>
    <property type="evidence" value="ECO:0007669"/>
    <property type="project" value="UniProtKB-SubCell"/>
</dbReference>
<dbReference type="InterPro" id="IPR001902">
    <property type="entry name" value="SLC26A/SulP_fam"/>
</dbReference>
<keyword evidence="4 5" id="KW-0472">Membrane</keyword>
<evidence type="ECO:0000313" key="7">
    <source>
        <dbReference type="EMBL" id="MCU7693431.1"/>
    </source>
</evidence>
<feature type="transmembrane region" description="Helical" evidence="5">
    <location>
        <begin position="166"/>
        <end position="192"/>
    </location>
</feature>
<evidence type="ECO:0000256" key="4">
    <source>
        <dbReference type="ARBA" id="ARBA00023136"/>
    </source>
</evidence>
<organism evidence="7 8">
    <name type="scientific">Haoranjiania flava</name>
    <dbReference type="NCBI Taxonomy" id="1856322"/>
    <lineage>
        <taxon>Bacteria</taxon>
        <taxon>Pseudomonadati</taxon>
        <taxon>Bacteroidota</taxon>
        <taxon>Chitinophagia</taxon>
        <taxon>Chitinophagales</taxon>
        <taxon>Chitinophagaceae</taxon>
        <taxon>Haoranjiania</taxon>
    </lineage>
</organism>
<dbReference type="Pfam" id="PF00916">
    <property type="entry name" value="Sulfate_transp"/>
    <property type="match status" value="1"/>
</dbReference>
<evidence type="ECO:0000256" key="1">
    <source>
        <dbReference type="ARBA" id="ARBA00004141"/>
    </source>
</evidence>
<keyword evidence="8" id="KW-1185">Reference proteome</keyword>
<feature type="transmembrane region" description="Helical" evidence="5">
    <location>
        <begin position="342"/>
        <end position="371"/>
    </location>
</feature>
<evidence type="ECO:0000256" key="3">
    <source>
        <dbReference type="ARBA" id="ARBA00022989"/>
    </source>
</evidence>
<evidence type="ECO:0000313" key="8">
    <source>
        <dbReference type="Proteomes" id="UP001209317"/>
    </source>
</evidence>
<dbReference type="AlphaFoldDB" id="A0AAE3LM47"/>
<dbReference type="PANTHER" id="PTHR11814">
    <property type="entry name" value="SULFATE TRANSPORTER"/>
    <property type="match status" value="1"/>
</dbReference>
<comment type="caution">
    <text evidence="7">The sequence shown here is derived from an EMBL/GenBank/DDBJ whole genome shotgun (WGS) entry which is preliminary data.</text>
</comment>
<feature type="transmembrane region" description="Helical" evidence="5">
    <location>
        <begin position="204"/>
        <end position="222"/>
    </location>
</feature>
<dbReference type="RefSeq" id="WP_263036916.1">
    <property type="nucleotide sequence ID" value="NZ_JAOTPL010000002.1"/>
</dbReference>
<comment type="subcellular location">
    <subcellularLocation>
        <location evidence="1">Membrane</location>
        <topology evidence="1">Multi-pass membrane protein</topology>
    </subcellularLocation>
</comment>
<dbReference type="InterPro" id="IPR011547">
    <property type="entry name" value="SLC26A/SulP_dom"/>
</dbReference>